<reference evidence="1" key="1">
    <citation type="submission" date="2021-01" db="EMBL/GenBank/DDBJ databases">
        <authorList>
            <person name="Corre E."/>
            <person name="Pelletier E."/>
            <person name="Niang G."/>
            <person name="Scheremetjew M."/>
            <person name="Finn R."/>
            <person name="Kale V."/>
            <person name="Holt S."/>
            <person name="Cochrane G."/>
            <person name="Meng A."/>
            <person name="Brown T."/>
            <person name="Cohen L."/>
        </authorList>
    </citation>
    <scope>NUCLEOTIDE SEQUENCE</scope>
    <source>
        <strain evidence="1">NIES-381</strain>
    </source>
</reference>
<protein>
    <submittedName>
        <fullName evidence="1">Uncharacterized protein</fullName>
    </submittedName>
</protein>
<dbReference type="AlphaFoldDB" id="A0A7S1IS96"/>
<dbReference type="EMBL" id="HBGA01085818">
    <property type="protein sequence ID" value="CAD9020908.1"/>
    <property type="molecule type" value="Transcribed_RNA"/>
</dbReference>
<name>A0A7S1IS96_9EUGL</name>
<organism evidence="1">
    <name type="scientific">Eutreptiella gymnastica</name>
    <dbReference type="NCBI Taxonomy" id="73025"/>
    <lineage>
        <taxon>Eukaryota</taxon>
        <taxon>Discoba</taxon>
        <taxon>Euglenozoa</taxon>
        <taxon>Euglenida</taxon>
        <taxon>Spirocuta</taxon>
        <taxon>Euglenophyceae</taxon>
        <taxon>Eutreptiales</taxon>
        <taxon>Eutreptiaceae</taxon>
        <taxon>Eutreptiella</taxon>
    </lineage>
</organism>
<accession>A0A7S1IS96</accession>
<gene>
    <name evidence="1" type="ORF">EGYM00392_LOCUS32023</name>
</gene>
<evidence type="ECO:0000313" key="1">
    <source>
        <dbReference type="EMBL" id="CAD9020908.1"/>
    </source>
</evidence>
<sequence length="166" mass="18050">MHAPLMQAVLISGSVGRCSGVVQTASARRSATLILPLTLTRTCLLPRTAKKPLVVCSDTAATYHSLLNVNACFGKRVVCKPFSNGKEIWTRVEKVAGKTSFVGTQQIDGVWAQVIDFIRPRRPKHGDSDQWCSVITGSMRPICFGHLMRTGASKPTLPPCSRPCSR</sequence>
<proteinExistence type="predicted"/>